<evidence type="ECO:0000256" key="4">
    <source>
        <dbReference type="ARBA" id="ARBA00023002"/>
    </source>
</evidence>
<evidence type="ECO:0000256" key="6">
    <source>
        <dbReference type="ARBA" id="ARBA00023033"/>
    </source>
</evidence>
<dbReference type="Pfam" id="PF00067">
    <property type="entry name" value="p450"/>
    <property type="match status" value="1"/>
</dbReference>
<dbReference type="RefSeq" id="XP_025434013.1">
    <property type="nucleotide sequence ID" value="XM_025571595.1"/>
</dbReference>
<accession>A0A318ZKB5</accession>
<proteinExistence type="inferred from homology"/>
<dbReference type="PANTHER" id="PTHR24305">
    <property type="entry name" value="CYTOCHROME P450"/>
    <property type="match status" value="1"/>
</dbReference>
<dbReference type="InterPro" id="IPR001128">
    <property type="entry name" value="Cyt_P450"/>
</dbReference>
<evidence type="ECO:0000313" key="9">
    <source>
        <dbReference type="EMBL" id="PYH48031.1"/>
    </source>
</evidence>
<dbReference type="GeneID" id="37072823"/>
<dbReference type="GO" id="GO:0020037">
    <property type="term" value="F:heme binding"/>
    <property type="evidence" value="ECO:0007669"/>
    <property type="project" value="InterPro"/>
</dbReference>
<keyword evidence="3 7" id="KW-0479">Metal-binding</keyword>
<gene>
    <name evidence="9" type="ORF">BP01DRAFT_289834</name>
</gene>
<feature type="signal peptide" evidence="8">
    <location>
        <begin position="1"/>
        <end position="17"/>
    </location>
</feature>
<dbReference type="STRING" id="1450539.A0A318ZKB5"/>
<dbReference type="Proteomes" id="UP000248349">
    <property type="component" value="Unassembled WGS sequence"/>
</dbReference>
<evidence type="ECO:0000256" key="5">
    <source>
        <dbReference type="ARBA" id="ARBA00023004"/>
    </source>
</evidence>
<organism evidence="9 10">
    <name type="scientific">Aspergillus saccharolyticus JOP 1030-1</name>
    <dbReference type="NCBI Taxonomy" id="1450539"/>
    <lineage>
        <taxon>Eukaryota</taxon>
        <taxon>Fungi</taxon>
        <taxon>Dikarya</taxon>
        <taxon>Ascomycota</taxon>
        <taxon>Pezizomycotina</taxon>
        <taxon>Eurotiomycetes</taxon>
        <taxon>Eurotiomycetidae</taxon>
        <taxon>Eurotiales</taxon>
        <taxon>Aspergillaceae</taxon>
        <taxon>Aspergillus</taxon>
        <taxon>Aspergillus subgen. Circumdati</taxon>
    </lineage>
</organism>
<dbReference type="InterPro" id="IPR002403">
    <property type="entry name" value="Cyt_P450_E_grp-IV"/>
</dbReference>
<evidence type="ECO:0000256" key="1">
    <source>
        <dbReference type="ARBA" id="ARBA00001971"/>
    </source>
</evidence>
<keyword evidence="4" id="KW-0560">Oxidoreductase</keyword>
<keyword evidence="10" id="KW-1185">Reference proteome</keyword>
<protein>
    <submittedName>
        <fullName evidence="9">Cytochrome P450</fullName>
    </submittedName>
</protein>
<keyword evidence="7" id="KW-0349">Heme</keyword>
<name>A0A318ZKB5_9EURO</name>
<dbReference type="PRINTS" id="PR00465">
    <property type="entry name" value="EP450IV"/>
</dbReference>
<keyword evidence="5 7" id="KW-0408">Iron</keyword>
<evidence type="ECO:0000256" key="2">
    <source>
        <dbReference type="ARBA" id="ARBA00010617"/>
    </source>
</evidence>
<dbReference type="GO" id="GO:0005506">
    <property type="term" value="F:iron ion binding"/>
    <property type="evidence" value="ECO:0007669"/>
    <property type="project" value="InterPro"/>
</dbReference>
<dbReference type="GO" id="GO:0016705">
    <property type="term" value="F:oxidoreductase activity, acting on paired donors, with incorporation or reduction of molecular oxygen"/>
    <property type="evidence" value="ECO:0007669"/>
    <property type="project" value="InterPro"/>
</dbReference>
<evidence type="ECO:0000256" key="8">
    <source>
        <dbReference type="SAM" id="SignalP"/>
    </source>
</evidence>
<reference evidence="9 10" key="1">
    <citation type="submission" date="2016-12" db="EMBL/GenBank/DDBJ databases">
        <title>The genomes of Aspergillus section Nigri reveals drivers in fungal speciation.</title>
        <authorList>
            <consortium name="DOE Joint Genome Institute"/>
            <person name="Vesth T.C."/>
            <person name="Nybo J."/>
            <person name="Theobald S."/>
            <person name="Brandl J."/>
            <person name="Frisvad J.C."/>
            <person name="Nielsen K.F."/>
            <person name="Lyhne E.K."/>
            <person name="Kogle M.E."/>
            <person name="Kuo A."/>
            <person name="Riley R."/>
            <person name="Clum A."/>
            <person name="Nolan M."/>
            <person name="Lipzen A."/>
            <person name="Salamov A."/>
            <person name="Henrissat B."/>
            <person name="Wiebenga A."/>
            <person name="De Vries R.P."/>
            <person name="Grigoriev I.V."/>
            <person name="Mortensen U.H."/>
            <person name="Andersen M.R."/>
            <person name="Baker S.E."/>
        </authorList>
    </citation>
    <scope>NUCLEOTIDE SEQUENCE [LARGE SCALE GENOMIC DNA]</scope>
    <source>
        <strain evidence="9 10">JOP 1030-1</strain>
    </source>
</reference>
<evidence type="ECO:0000256" key="7">
    <source>
        <dbReference type="PIRSR" id="PIRSR602403-1"/>
    </source>
</evidence>
<keyword evidence="8" id="KW-0732">Signal</keyword>
<dbReference type="EMBL" id="KZ821222">
    <property type="protein sequence ID" value="PYH48031.1"/>
    <property type="molecule type" value="Genomic_DNA"/>
</dbReference>
<comment type="similarity">
    <text evidence="2">Belongs to the cytochrome P450 family.</text>
</comment>
<dbReference type="InterPro" id="IPR050121">
    <property type="entry name" value="Cytochrome_P450_monoxygenase"/>
</dbReference>
<dbReference type="OrthoDB" id="1470350at2759"/>
<dbReference type="PANTHER" id="PTHR24305:SF223">
    <property type="entry name" value="CYTOCHROME P450-DIT2"/>
    <property type="match status" value="1"/>
</dbReference>
<dbReference type="PRINTS" id="PR00385">
    <property type="entry name" value="P450"/>
</dbReference>
<feature type="binding site" description="axial binding residue" evidence="7">
    <location>
        <position position="453"/>
    </location>
    <ligand>
        <name>heme</name>
        <dbReference type="ChEBI" id="CHEBI:30413"/>
    </ligand>
    <ligandPart>
        <name>Fe</name>
        <dbReference type="ChEBI" id="CHEBI:18248"/>
    </ligandPart>
</feature>
<dbReference type="InterPro" id="IPR036396">
    <property type="entry name" value="Cyt_P450_sf"/>
</dbReference>
<evidence type="ECO:0000313" key="10">
    <source>
        <dbReference type="Proteomes" id="UP000248349"/>
    </source>
</evidence>
<evidence type="ECO:0000256" key="3">
    <source>
        <dbReference type="ARBA" id="ARBA00022723"/>
    </source>
</evidence>
<dbReference type="GO" id="GO:0004497">
    <property type="term" value="F:monooxygenase activity"/>
    <property type="evidence" value="ECO:0007669"/>
    <property type="project" value="UniProtKB-KW"/>
</dbReference>
<feature type="chain" id="PRO_5016445151" evidence="8">
    <location>
        <begin position="18"/>
        <end position="547"/>
    </location>
</feature>
<keyword evidence="6" id="KW-0503">Monooxygenase</keyword>
<sequence length="547" mass="63053">TMLIVVVILSLAALTYYVVQKSQPPVPDIPTVSVWKTLCDNYRRVPRAKFYDTRIRPLIEQRGAVNVWNSGQWTIMVTEPSLVTQVFRHDEIFVKGGSIRRIPHSAAARLFGVNIIDSHGPLWKHFTDIIKPSIQRKFDLGRIRQQSAQLAQQLLRAQHQVDGPALGTSSGIRVENLVLRWTLIIFLDCFLDLDSDRFPLQIDALQRNFERKKKGITTPLFSAIYNIFPNLERMHWLFPNGSKGMRIADEFERILLDLAHESQAFASEEIKARRDDNKLIHRLIHARHEGHISEYHFRSNLKQVFMAGVENTDLVLGSALWELARNPQLQERARHEVVTSLPLDYSETDLDHCLPLLTSIIYETLRLYPPLVSMVNRYTSQPVCLGSDHPIPAGTWVAWHAYGTHTDPGVWGPDARDFNPDRWGADINAINEMFRYQQVKGRYIPFTSHARRCLGSRFAITNLKVALCEILRALEWEKAPGYEASLITVRVFFFRFPLESFRYTNHRIQGAVMGVTNCKLLFRERRLVEREDLQGGDTVRKLYCQTC</sequence>
<dbReference type="AlphaFoldDB" id="A0A318ZKB5"/>
<dbReference type="SUPFAM" id="SSF48264">
    <property type="entry name" value="Cytochrome P450"/>
    <property type="match status" value="1"/>
</dbReference>
<dbReference type="Gene3D" id="1.10.630.10">
    <property type="entry name" value="Cytochrome P450"/>
    <property type="match status" value="1"/>
</dbReference>
<feature type="non-terminal residue" evidence="9">
    <location>
        <position position="1"/>
    </location>
</feature>
<comment type="cofactor">
    <cofactor evidence="1 7">
        <name>heme</name>
        <dbReference type="ChEBI" id="CHEBI:30413"/>
    </cofactor>
</comment>